<reference evidence="2" key="1">
    <citation type="journal article" date="2014" name="BMC Genomics">
        <title>The genome sequence of the biocontrol fungus Metarhizium anisopliae and comparative genomics of Metarhizium species.</title>
        <authorList>
            <person name="Pattemore J.A."/>
            <person name="Hane J.K."/>
            <person name="Williams A.H."/>
            <person name="Wilson B.A."/>
            <person name="Stodart B.J."/>
            <person name="Ash G.J."/>
        </authorList>
    </citation>
    <scope>NUCLEOTIDE SEQUENCE [LARGE SCALE GENOMIC DNA]</scope>
    <source>
        <strain evidence="2">BRIP 53293</strain>
    </source>
</reference>
<sequence length="211" mass="23429">MPASQSTVTQSLIRHDAKQFLLDNCGEIYQEWTSLLAKTTLPAEATSSDQRILDMLLTLDVAFNTASQRIIRLASIQLTRVLKGLKEKVKEDRRRGLIDGQRSKRDASIVIDIYCRATGKPRALVLSNTRFANRCSALAKDSLLAIILTDHDAKLIKNTSISISRLQAIAEEITRAYPPELILALNYLSNDGSKMAGDESSLMLARRIMLA</sequence>
<keyword evidence="2" id="KW-1185">Reference proteome</keyword>
<dbReference type="EMBL" id="KE384777">
    <property type="protein sequence ID" value="KJK73809.1"/>
    <property type="molecule type" value="Genomic_DNA"/>
</dbReference>
<evidence type="ECO:0000313" key="1">
    <source>
        <dbReference type="EMBL" id="KJK73809.1"/>
    </source>
</evidence>
<proteinExistence type="predicted"/>
<gene>
    <name evidence="1" type="ORF">H634G_10916</name>
</gene>
<evidence type="ECO:0000313" key="2">
    <source>
        <dbReference type="Proteomes" id="UP000054544"/>
    </source>
</evidence>
<dbReference type="STRING" id="1291518.A0A0D9NIL0"/>
<name>A0A0D9NIL0_METAN</name>
<dbReference type="Proteomes" id="UP000054544">
    <property type="component" value="Unassembled WGS sequence"/>
</dbReference>
<protein>
    <submittedName>
        <fullName evidence="1">Uncharacterized protein</fullName>
    </submittedName>
</protein>
<organism evidence="1 2">
    <name type="scientific">Metarhizium anisopliae BRIP 53293</name>
    <dbReference type="NCBI Taxonomy" id="1291518"/>
    <lineage>
        <taxon>Eukaryota</taxon>
        <taxon>Fungi</taxon>
        <taxon>Dikarya</taxon>
        <taxon>Ascomycota</taxon>
        <taxon>Pezizomycotina</taxon>
        <taxon>Sordariomycetes</taxon>
        <taxon>Hypocreomycetidae</taxon>
        <taxon>Hypocreales</taxon>
        <taxon>Clavicipitaceae</taxon>
        <taxon>Metarhizium</taxon>
    </lineage>
</organism>
<dbReference type="AlphaFoldDB" id="A0A0D9NIL0"/>
<accession>A0A0D9NIL0</accession>